<keyword evidence="2" id="KW-0646">Protease inhibitor</keyword>
<dbReference type="EMBL" id="KN840517">
    <property type="protein sequence ID" value="KIP06478.1"/>
    <property type="molecule type" value="Genomic_DNA"/>
</dbReference>
<protein>
    <submittedName>
        <fullName evidence="6">Uncharacterized protein</fullName>
    </submittedName>
</protein>
<comment type="function">
    <text evidence="4">Binds and inhibits cysteine proteinases. Inhibits most strongly papain and cathepsin L, more weakly bromelain and cathepsin B while it is completely ineffective against cathepsin H.</text>
</comment>
<sequence>MAPTGQVHMRASPVGGLGGMYATGLSVDDVVRLSALVPSVAHNQVWHFKAATEDPDTEVFIILTDREHRDWRWSSIGEKPVPDAPVVLSTDPKRQIAWKVKRLDIGVKDAIAFIYTDPHLLGVKWYAGTENNQVIFKPFPIDAPEDVVPYWVLSDVELTE</sequence>
<gene>
    <name evidence="6" type="ORF">PHLGIDRAFT_35936</name>
</gene>
<keyword evidence="3" id="KW-0789">Thiol protease inhibitor</keyword>
<dbReference type="Pfam" id="PF10467">
    <property type="entry name" value="Inhibitor_I48"/>
    <property type="match status" value="1"/>
</dbReference>
<evidence type="ECO:0000256" key="3">
    <source>
        <dbReference type="ARBA" id="ARBA00022704"/>
    </source>
</evidence>
<dbReference type="HOGENOM" id="CLU_139305_0_0_1"/>
<keyword evidence="7" id="KW-1185">Reference proteome</keyword>
<accession>A0A0C3PJS9</accession>
<dbReference type="AlphaFoldDB" id="A0A0C3PJS9"/>
<evidence type="ECO:0000313" key="7">
    <source>
        <dbReference type="Proteomes" id="UP000053257"/>
    </source>
</evidence>
<evidence type="ECO:0000256" key="2">
    <source>
        <dbReference type="ARBA" id="ARBA00022690"/>
    </source>
</evidence>
<dbReference type="InterPro" id="IPR019508">
    <property type="entry name" value="Prot_inh_I48_clitocypin"/>
</dbReference>
<evidence type="ECO:0000256" key="5">
    <source>
        <dbReference type="ARBA" id="ARBA00025775"/>
    </source>
</evidence>
<dbReference type="GO" id="GO:0004869">
    <property type="term" value="F:cysteine-type endopeptidase inhibitor activity"/>
    <property type="evidence" value="ECO:0007669"/>
    <property type="project" value="UniProtKB-KW"/>
</dbReference>
<dbReference type="Proteomes" id="UP000053257">
    <property type="component" value="Unassembled WGS sequence"/>
</dbReference>
<evidence type="ECO:0000256" key="4">
    <source>
        <dbReference type="ARBA" id="ARBA00024855"/>
    </source>
</evidence>
<dbReference type="Gene3D" id="2.80.10.50">
    <property type="match status" value="1"/>
</dbReference>
<dbReference type="OrthoDB" id="3027255at2759"/>
<evidence type="ECO:0000256" key="1">
    <source>
        <dbReference type="ARBA" id="ARBA00011738"/>
    </source>
</evidence>
<name>A0A0C3PJS9_PHLG1</name>
<comment type="similarity">
    <text evidence="5">Belongs to the protease inhibitor I48 family.</text>
</comment>
<organism evidence="6 7">
    <name type="scientific">Phlebiopsis gigantea (strain 11061_1 CR5-6)</name>
    <name type="common">White-rot fungus</name>
    <name type="synonym">Peniophora gigantea</name>
    <dbReference type="NCBI Taxonomy" id="745531"/>
    <lineage>
        <taxon>Eukaryota</taxon>
        <taxon>Fungi</taxon>
        <taxon>Dikarya</taxon>
        <taxon>Basidiomycota</taxon>
        <taxon>Agaricomycotina</taxon>
        <taxon>Agaricomycetes</taxon>
        <taxon>Polyporales</taxon>
        <taxon>Phanerochaetaceae</taxon>
        <taxon>Phlebiopsis</taxon>
    </lineage>
</organism>
<proteinExistence type="inferred from homology"/>
<evidence type="ECO:0000313" key="6">
    <source>
        <dbReference type="EMBL" id="KIP06478.1"/>
    </source>
</evidence>
<reference evidence="6 7" key="1">
    <citation type="journal article" date="2014" name="PLoS Genet.">
        <title>Analysis of the Phlebiopsis gigantea genome, transcriptome and secretome provides insight into its pioneer colonization strategies of wood.</title>
        <authorList>
            <person name="Hori C."/>
            <person name="Ishida T."/>
            <person name="Igarashi K."/>
            <person name="Samejima M."/>
            <person name="Suzuki H."/>
            <person name="Master E."/>
            <person name="Ferreira P."/>
            <person name="Ruiz-Duenas F.J."/>
            <person name="Held B."/>
            <person name="Canessa P."/>
            <person name="Larrondo L.F."/>
            <person name="Schmoll M."/>
            <person name="Druzhinina I.S."/>
            <person name="Kubicek C.P."/>
            <person name="Gaskell J.A."/>
            <person name="Kersten P."/>
            <person name="St John F."/>
            <person name="Glasner J."/>
            <person name="Sabat G."/>
            <person name="Splinter BonDurant S."/>
            <person name="Syed K."/>
            <person name="Yadav J."/>
            <person name="Mgbeahuruike A.C."/>
            <person name="Kovalchuk A."/>
            <person name="Asiegbu F.O."/>
            <person name="Lackner G."/>
            <person name="Hoffmeister D."/>
            <person name="Rencoret J."/>
            <person name="Gutierrez A."/>
            <person name="Sun H."/>
            <person name="Lindquist E."/>
            <person name="Barry K."/>
            <person name="Riley R."/>
            <person name="Grigoriev I.V."/>
            <person name="Henrissat B."/>
            <person name="Kues U."/>
            <person name="Berka R.M."/>
            <person name="Martinez A.T."/>
            <person name="Covert S.F."/>
            <person name="Blanchette R.A."/>
            <person name="Cullen D."/>
        </authorList>
    </citation>
    <scope>NUCLEOTIDE SEQUENCE [LARGE SCALE GENOMIC DNA]</scope>
    <source>
        <strain evidence="6 7">11061_1 CR5-6</strain>
    </source>
</reference>
<comment type="subunit">
    <text evidence="1">Homodimer.</text>
</comment>